<dbReference type="AlphaFoldDB" id="A0A1I3GK58"/>
<accession>A0A1I3GK58</accession>
<name>A0A1I3GK58_9FLAO</name>
<dbReference type="InterPro" id="IPR012318">
    <property type="entry name" value="HTH_CRP"/>
</dbReference>
<evidence type="ECO:0000256" key="1">
    <source>
        <dbReference type="ARBA" id="ARBA00023015"/>
    </source>
</evidence>
<dbReference type="InterPro" id="IPR018490">
    <property type="entry name" value="cNMP-bd_dom_sf"/>
</dbReference>
<dbReference type="PROSITE" id="PS50042">
    <property type="entry name" value="CNMP_BINDING_3"/>
    <property type="match status" value="1"/>
</dbReference>
<proteinExistence type="predicted"/>
<dbReference type="Pfam" id="PF00027">
    <property type="entry name" value="cNMP_binding"/>
    <property type="match status" value="1"/>
</dbReference>
<dbReference type="Gene3D" id="1.10.10.10">
    <property type="entry name" value="Winged helix-like DNA-binding domain superfamily/Winged helix DNA-binding domain"/>
    <property type="match status" value="1"/>
</dbReference>
<dbReference type="Proteomes" id="UP000198931">
    <property type="component" value="Unassembled WGS sequence"/>
</dbReference>
<evidence type="ECO:0000259" key="4">
    <source>
        <dbReference type="PROSITE" id="PS50042"/>
    </source>
</evidence>
<protein>
    <submittedName>
        <fullName evidence="5">CRP/FNR family transcriptional regulator, anaerobic regulatory protein</fullName>
    </submittedName>
</protein>
<dbReference type="CDD" id="cd00038">
    <property type="entry name" value="CAP_ED"/>
    <property type="match status" value="1"/>
</dbReference>
<dbReference type="InterPro" id="IPR000595">
    <property type="entry name" value="cNMP-bd_dom"/>
</dbReference>
<dbReference type="Pfam" id="PF13545">
    <property type="entry name" value="HTH_Crp_2"/>
    <property type="match status" value="1"/>
</dbReference>
<dbReference type="SUPFAM" id="SSF51206">
    <property type="entry name" value="cAMP-binding domain-like"/>
    <property type="match status" value="1"/>
</dbReference>
<dbReference type="OrthoDB" id="9776746at2"/>
<dbReference type="GO" id="GO:0005829">
    <property type="term" value="C:cytosol"/>
    <property type="evidence" value="ECO:0007669"/>
    <property type="project" value="TreeGrafter"/>
</dbReference>
<dbReference type="InterPro" id="IPR036388">
    <property type="entry name" value="WH-like_DNA-bd_sf"/>
</dbReference>
<organism evidence="5 6">
    <name type="scientific">Halpernia frigidisoli</name>
    <dbReference type="NCBI Taxonomy" id="1125876"/>
    <lineage>
        <taxon>Bacteria</taxon>
        <taxon>Pseudomonadati</taxon>
        <taxon>Bacteroidota</taxon>
        <taxon>Flavobacteriia</taxon>
        <taxon>Flavobacteriales</taxon>
        <taxon>Weeksellaceae</taxon>
        <taxon>Chryseobacterium group</taxon>
        <taxon>Halpernia</taxon>
    </lineage>
</organism>
<dbReference type="Gene3D" id="2.60.120.10">
    <property type="entry name" value="Jelly Rolls"/>
    <property type="match status" value="1"/>
</dbReference>
<dbReference type="InterPro" id="IPR036390">
    <property type="entry name" value="WH_DNA-bd_sf"/>
</dbReference>
<keyword evidence="2" id="KW-0238">DNA-binding</keyword>
<dbReference type="EMBL" id="FOQT01000003">
    <property type="protein sequence ID" value="SFI23581.1"/>
    <property type="molecule type" value="Genomic_DNA"/>
</dbReference>
<evidence type="ECO:0000256" key="2">
    <source>
        <dbReference type="ARBA" id="ARBA00023125"/>
    </source>
</evidence>
<dbReference type="SUPFAM" id="SSF46785">
    <property type="entry name" value="Winged helix' DNA-binding domain"/>
    <property type="match status" value="1"/>
</dbReference>
<dbReference type="PANTHER" id="PTHR24567">
    <property type="entry name" value="CRP FAMILY TRANSCRIPTIONAL REGULATORY PROTEIN"/>
    <property type="match status" value="1"/>
</dbReference>
<gene>
    <name evidence="5" type="ORF">SAMN05443292_1876</name>
</gene>
<evidence type="ECO:0000256" key="3">
    <source>
        <dbReference type="ARBA" id="ARBA00023163"/>
    </source>
</evidence>
<dbReference type="GO" id="GO:0003700">
    <property type="term" value="F:DNA-binding transcription factor activity"/>
    <property type="evidence" value="ECO:0007669"/>
    <property type="project" value="TreeGrafter"/>
</dbReference>
<keyword evidence="1" id="KW-0805">Transcription regulation</keyword>
<dbReference type="RefSeq" id="WP_090079945.1">
    <property type="nucleotide sequence ID" value="NZ_FOQT01000003.1"/>
</dbReference>
<sequence length="206" mass="23875">MIDNFISIFEPELLREISETGIPKEFKEGDIIIEIGNYVKFIPLIISGNIKISREDDNGKELLLYFLEKGNTCAMTLTCCVGNAKSEIRAVAETDVSLIMIPVQKMDEWMIKYKTWRNFVLQSYQDRFMEVLETVDSIAFLNMDKRLLKYLANKVKISNSNIIETTHQQIADDLNTSRVVISRLLKTLERENLVELNRNSIKYLLK</sequence>
<dbReference type="InterPro" id="IPR050397">
    <property type="entry name" value="Env_Response_Regulators"/>
</dbReference>
<dbReference type="STRING" id="1125876.SAMN05443292_1876"/>
<evidence type="ECO:0000313" key="5">
    <source>
        <dbReference type="EMBL" id="SFI23581.1"/>
    </source>
</evidence>
<keyword evidence="3" id="KW-0804">Transcription</keyword>
<dbReference type="InterPro" id="IPR014710">
    <property type="entry name" value="RmlC-like_jellyroll"/>
</dbReference>
<dbReference type="PANTHER" id="PTHR24567:SF26">
    <property type="entry name" value="REGULATORY PROTEIN YEIL"/>
    <property type="match status" value="1"/>
</dbReference>
<feature type="domain" description="Cyclic nucleotide-binding" evidence="4">
    <location>
        <begin position="5"/>
        <end position="72"/>
    </location>
</feature>
<keyword evidence="6" id="KW-1185">Reference proteome</keyword>
<dbReference type="GO" id="GO:0003677">
    <property type="term" value="F:DNA binding"/>
    <property type="evidence" value="ECO:0007669"/>
    <property type="project" value="UniProtKB-KW"/>
</dbReference>
<evidence type="ECO:0000313" key="6">
    <source>
        <dbReference type="Proteomes" id="UP000198931"/>
    </source>
</evidence>
<reference evidence="5 6" key="1">
    <citation type="submission" date="2016-10" db="EMBL/GenBank/DDBJ databases">
        <authorList>
            <person name="de Groot N.N."/>
        </authorList>
    </citation>
    <scope>NUCLEOTIDE SEQUENCE [LARGE SCALE GENOMIC DNA]</scope>
    <source>
        <strain evidence="5 6">DSM 26000</strain>
    </source>
</reference>